<dbReference type="Pfam" id="PF02732">
    <property type="entry name" value="ERCC4"/>
    <property type="match status" value="1"/>
</dbReference>
<keyword evidence="3" id="KW-1185">Reference proteome</keyword>
<evidence type="ECO:0000313" key="3">
    <source>
        <dbReference type="Proteomes" id="UP000319383"/>
    </source>
</evidence>
<dbReference type="GO" id="GO:0006259">
    <property type="term" value="P:DNA metabolic process"/>
    <property type="evidence" value="ECO:0007669"/>
    <property type="project" value="UniProtKB-ARBA"/>
</dbReference>
<dbReference type="GO" id="GO:0003677">
    <property type="term" value="F:DNA binding"/>
    <property type="evidence" value="ECO:0007669"/>
    <property type="project" value="InterPro"/>
</dbReference>
<gene>
    <name evidence="2" type="ORF">Mal52_51280</name>
</gene>
<dbReference type="RefSeq" id="WP_145379100.1">
    <property type="nucleotide sequence ID" value="NZ_CP036276.1"/>
</dbReference>
<dbReference type="InterPro" id="IPR006166">
    <property type="entry name" value="ERCC4_domain"/>
</dbReference>
<dbReference type="KEGG" id="sdyn:Mal52_51280"/>
<evidence type="ECO:0000259" key="1">
    <source>
        <dbReference type="SMART" id="SM00891"/>
    </source>
</evidence>
<feature type="domain" description="ERCC4" evidence="1">
    <location>
        <begin position="16"/>
        <end position="101"/>
    </location>
</feature>
<dbReference type="SMART" id="SM00891">
    <property type="entry name" value="ERCC4"/>
    <property type="match status" value="1"/>
</dbReference>
<sequence length="171" mass="20105">MSAPPQRRIHEFLLWWILIDTREQLPFDFSRSTVETRVQTLATGDYSAATEHEDYSDRICIERKSAGDFLSCIGHSRERFVRELERMSKFEFAVVMIEAPLDCIVEGDYWTKVEPASVVGSTIAWMQRYGVHFIFAPNRRYAERLTLKMLERFVRDVHEGKRPQQTERITA</sequence>
<protein>
    <recommendedName>
        <fullName evidence="1">ERCC4 domain-containing protein</fullName>
    </recommendedName>
</protein>
<dbReference type="AlphaFoldDB" id="A0A517ZVZ4"/>
<dbReference type="SUPFAM" id="SSF52980">
    <property type="entry name" value="Restriction endonuclease-like"/>
    <property type="match status" value="1"/>
</dbReference>
<dbReference type="Gene3D" id="3.40.50.10130">
    <property type="match status" value="1"/>
</dbReference>
<proteinExistence type="predicted"/>
<dbReference type="InterPro" id="IPR011335">
    <property type="entry name" value="Restrct_endonuc-II-like"/>
</dbReference>
<name>A0A517ZVZ4_9PLAN</name>
<dbReference type="Proteomes" id="UP000319383">
    <property type="component" value="Chromosome"/>
</dbReference>
<dbReference type="EMBL" id="CP036276">
    <property type="protein sequence ID" value="QDU46606.1"/>
    <property type="molecule type" value="Genomic_DNA"/>
</dbReference>
<reference evidence="2 3" key="1">
    <citation type="submission" date="2019-02" db="EMBL/GenBank/DDBJ databases">
        <title>Deep-cultivation of Planctomycetes and their phenomic and genomic characterization uncovers novel biology.</title>
        <authorList>
            <person name="Wiegand S."/>
            <person name="Jogler M."/>
            <person name="Boedeker C."/>
            <person name="Pinto D."/>
            <person name="Vollmers J."/>
            <person name="Rivas-Marin E."/>
            <person name="Kohn T."/>
            <person name="Peeters S.H."/>
            <person name="Heuer A."/>
            <person name="Rast P."/>
            <person name="Oberbeckmann S."/>
            <person name="Bunk B."/>
            <person name="Jeske O."/>
            <person name="Meyerdierks A."/>
            <person name="Storesund J.E."/>
            <person name="Kallscheuer N."/>
            <person name="Luecker S."/>
            <person name="Lage O.M."/>
            <person name="Pohl T."/>
            <person name="Merkel B.J."/>
            <person name="Hornburger P."/>
            <person name="Mueller R.-W."/>
            <person name="Bruemmer F."/>
            <person name="Labrenz M."/>
            <person name="Spormann A.M."/>
            <person name="Op den Camp H."/>
            <person name="Overmann J."/>
            <person name="Amann R."/>
            <person name="Jetten M.S.M."/>
            <person name="Mascher T."/>
            <person name="Medema M.H."/>
            <person name="Devos D.P."/>
            <person name="Kaster A.-K."/>
            <person name="Ovreas L."/>
            <person name="Rohde M."/>
            <person name="Galperin M.Y."/>
            <person name="Jogler C."/>
        </authorList>
    </citation>
    <scope>NUCLEOTIDE SEQUENCE [LARGE SCALE GENOMIC DNA]</scope>
    <source>
        <strain evidence="2 3">Mal52</strain>
    </source>
</reference>
<accession>A0A517ZVZ4</accession>
<organism evidence="2 3">
    <name type="scientific">Symmachiella dynata</name>
    <dbReference type="NCBI Taxonomy" id="2527995"/>
    <lineage>
        <taxon>Bacteria</taxon>
        <taxon>Pseudomonadati</taxon>
        <taxon>Planctomycetota</taxon>
        <taxon>Planctomycetia</taxon>
        <taxon>Planctomycetales</taxon>
        <taxon>Planctomycetaceae</taxon>
        <taxon>Symmachiella</taxon>
    </lineage>
</organism>
<dbReference type="GO" id="GO:0004518">
    <property type="term" value="F:nuclease activity"/>
    <property type="evidence" value="ECO:0007669"/>
    <property type="project" value="InterPro"/>
</dbReference>
<evidence type="ECO:0000313" key="2">
    <source>
        <dbReference type="EMBL" id="QDU46606.1"/>
    </source>
</evidence>